<reference evidence="2 3" key="1">
    <citation type="submission" date="2019-04" db="EMBL/GenBank/DDBJ databases">
        <title>An improved genome assembly and genetic linkage map for asparagus bean, Vigna unguiculata ssp. sesquipedialis.</title>
        <authorList>
            <person name="Xia Q."/>
            <person name="Zhang R."/>
            <person name="Dong Y."/>
        </authorList>
    </citation>
    <scope>NUCLEOTIDE SEQUENCE [LARGE SCALE GENOMIC DNA]</scope>
    <source>
        <tissue evidence="2">Leaf</tissue>
    </source>
</reference>
<name>A0A4D6MLS2_VIGUN</name>
<sequence length="535" mass="60218">MLAVPLTAIVEYLDWEETTTMLDVSPYDPRKWKDFGPRANKLREAEDRSHLRHKRNMLTRLIFDEECPMPNKRVFNDEHVIKMFVKVEGHKDLARAIFSTNLTDQQAQSWMEKVVEVVATKHPSYMIGQEIDVRVARVVELTKPPSSYDMMALYYSFDISGWSTKMSVEPHHISHQIWAKLYGGHLFSSTMNAARERQIVLDALISSTSAILFAYIDDMLSRIDLPKKYATEAFSLYKSVVIETFDACELSIEVSKCFASGRFVIFLNEVYLVDLHVAHGVRAAMGISIEPTERHTSLIERVTSVATRCRGAFITTFKNNSKYAELLFVYLDVAYKEPIPLTVSEVLCAFEWRFKGGTPSEIVWLDGNKVKALNRILARRSKAQQMHSKAQLAQVGKLQMLLSNYGLPQAPRKISLVKRLVGIMSLVEAKTLARRVGQRVRELWSQDRVEEGKSATNQKGESGGSNVGGQAKEVRLEQVRHEATAPAGNVRNLCICGSFLPGRSRNDTLESTGAQGGRSGGGQHRTDSAFLRARA</sequence>
<dbReference type="AlphaFoldDB" id="A0A4D6MLS2"/>
<feature type="compositionally biased region" description="Gly residues" evidence="1">
    <location>
        <begin position="514"/>
        <end position="523"/>
    </location>
</feature>
<keyword evidence="3" id="KW-1185">Reference proteome</keyword>
<dbReference type="Proteomes" id="UP000501690">
    <property type="component" value="Linkage Group LG7"/>
</dbReference>
<evidence type="ECO:0000256" key="1">
    <source>
        <dbReference type="SAM" id="MobiDB-lite"/>
    </source>
</evidence>
<evidence type="ECO:0000313" key="3">
    <source>
        <dbReference type="Proteomes" id="UP000501690"/>
    </source>
</evidence>
<feature type="region of interest" description="Disordered" evidence="1">
    <location>
        <begin position="506"/>
        <end position="535"/>
    </location>
</feature>
<gene>
    <name evidence="2" type="ORF">DEO72_LG7g2371</name>
</gene>
<evidence type="ECO:0000313" key="2">
    <source>
        <dbReference type="EMBL" id="QCE01079.1"/>
    </source>
</evidence>
<feature type="region of interest" description="Disordered" evidence="1">
    <location>
        <begin position="447"/>
        <end position="471"/>
    </location>
</feature>
<dbReference type="EMBL" id="CP039351">
    <property type="protein sequence ID" value="QCE01079.1"/>
    <property type="molecule type" value="Genomic_DNA"/>
</dbReference>
<proteinExistence type="predicted"/>
<protein>
    <submittedName>
        <fullName evidence="2">Uncharacterized protein</fullName>
    </submittedName>
</protein>
<organism evidence="2 3">
    <name type="scientific">Vigna unguiculata</name>
    <name type="common">Cowpea</name>
    <dbReference type="NCBI Taxonomy" id="3917"/>
    <lineage>
        <taxon>Eukaryota</taxon>
        <taxon>Viridiplantae</taxon>
        <taxon>Streptophyta</taxon>
        <taxon>Embryophyta</taxon>
        <taxon>Tracheophyta</taxon>
        <taxon>Spermatophyta</taxon>
        <taxon>Magnoliopsida</taxon>
        <taxon>eudicotyledons</taxon>
        <taxon>Gunneridae</taxon>
        <taxon>Pentapetalae</taxon>
        <taxon>rosids</taxon>
        <taxon>fabids</taxon>
        <taxon>Fabales</taxon>
        <taxon>Fabaceae</taxon>
        <taxon>Papilionoideae</taxon>
        <taxon>50 kb inversion clade</taxon>
        <taxon>NPAAA clade</taxon>
        <taxon>indigoferoid/millettioid clade</taxon>
        <taxon>Phaseoleae</taxon>
        <taxon>Vigna</taxon>
    </lineage>
</organism>
<accession>A0A4D6MLS2</accession>